<evidence type="ECO:0000256" key="1">
    <source>
        <dbReference type="ARBA" id="ARBA00009431"/>
    </source>
</evidence>
<dbReference type="EMBL" id="JBBPDW010000019">
    <property type="protein sequence ID" value="KAK7543796.1"/>
    <property type="molecule type" value="Genomic_DNA"/>
</dbReference>
<dbReference type="EC" id="3.4.16.-" evidence="6"/>
<sequence length="560" mass="61477">MRSEPLFHFLVLSLIVTLATALTPPHLRVSKQKARRAAPPQTSRDDVKRGVHLNEKTERFRVDGSAFPNVTVGFPESYAGLLPIDKEGSPELFFWYVPSQNTTATDEIVIWLSGGPGCSSLAGFFRENGPVTWMPGTFQPVKNSWAWTNLTNVVWIDQPLGTGYSASKPTAKDEIEISKQFAGFWKNFVDTFSLHGRKVYITGESYAGYYISYISDLFIQKNNTEYYNVSGIALYDPAIGFPTVDEQVSTLTFIDHNKASVPLNETYMQHLREKSASCGFDEYMEYALQFPPIGPLKGPKGMLENGTVTPDCDLSNEAINASALLLPCFNAYIVGQPCPLLWDVMGYPYIDFYLPEGYDNPYFNDTRVKELLHVPVETSWSICALDPVFATDDGNDRSPPPAVAGGPLARVAEHTSNVIVAHGALDMVIQLNGTLMTLNQLEWGGGRGFSEPPTHPFYVPYHVDASQASWAGAGVFGSWTADRGITYVGVSLGGHLLPQYTPSAAFRTLELLLGRVANLSDTAPFTTPEQRDVKQPDVPLGRGTTIAQAQKVMPGLGYGS</sequence>
<keyword evidence="3 6" id="KW-0645">Protease</keyword>
<dbReference type="PROSITE" id="PS00131">
    <property type="entry name" value="CARBOXYPEPT_SER_SER"/>
    <property type="match status" value="1"/>
</dbReference>
<dbReference type="PRINTS" id="PR00724">
    <property type="entry name" value="CRBOXYPTASEC"/>
</dbReference>
<comment type="caution">
    <text evidence="8">The sequence shown here is derived from an EMBL/GenBank/DDBJ whole genome shotgun (WGS) entry which is preliminary data.</text>
</comment>
<dbReference type="SUPFAM" id="SSF53474">
    <property type="entry name" value="alpha/beta-Hydrolases"/>
    <property type="match status" value="1"/>
</dbReference>
<evidence type="ECO:0000256" key="3">
    <source>
        <dbReference type="ARBA" id="ARBA00022670"/>
    </source>
</evidence>
<gene>
    <name evidence="8" type="ORF">IWX46DRAFT_124855</name>
</gene>
<keyword evidence="4 6" id="KW-0378">Hydrolase</keyword>
<dbReference type="Gene3D" id="3.40.50.1820">
    <property type="entry name" value="alpha/beta hydrolase"/>
    <property type="match status" value="1"/>
</dbReference>
<organism evidence="8 9">
    <name type="scientific">Phyllosticta citricarpa</name>
    <dbReference type="NCBI Taxonomy" id="55181"/>
    <lineage>
        <taxon>Eukaryota</taxon>
        <taxon>Fungi</taxon>
        <taxon>Dikarya</taxon>
        <taxon>Ascomycota</taxon>
        <taxon>Pezizomycotina</taxon>
        <taxon>Dothideomycetes</taxon>
        <taxon>Dothideomycetes incertae sedis</taxon>
        <taxon>Botryosphaeriales</taxon>
        <taxon>Phyllostictaceae</taxon>
        <taxon>Phyllosticta</taxon>
    </lineage>
</organism>
<keyword evidence="5" id="KW-0325">Glycoprotein</keyword>
<dbReference type="PANTHER" id="PTHR11802">
    <property type="entry name" value="SERINE PROTEASE FAMILY S10 SERINE CARBOXYPEPTIDASE"/>
    <property type="match status" value="1"/>
</dbReference>
<dbReference type="InterPro" id="IPR001563">
    <property type="entry name" value="Peptidase_S10"/>
</dbReference>
<feature type="region of interest" description="Disordered" evidence="7">
    <location>
        <begin position="29"/>
        <end position="50"/>
    </location>
</feature>
<comment type="similarity">
    <text evidence="1 6">Belongs to the peptidase S10 family.</text>
</comment>
<evidence type="ECO:0000256" key="7">
    <source>
        <dbReference type="SAM" id="MobiDB-lite"/>
    </source>
</evidence>
<reference evidence="8 9" key="1">
    <citation type="submission" date="2024-04" db="EMBL/GenBank/DDBJ databases">
        <title>Phyllosticta paracitricarpa is synonymous to the EU quarantine fungus P. citricarpa based on phylogenomic analyses.</title>
        <authorList>
            <consortium name="Lawrence Berkeley National Laboratory"/>
            <person name="Van Ingen-Buijs V.A."/>
            <person name="Van Westerhoven A.C."/>
            <person name="Haridas S."/>
            <person name="Skiadas P."/>
            <person name="Martin F."/>
            <person name="Groenewald J.Z."/>
            <person name="Crous P.W."/>
            <person name="Seidl M.F."/>
        </authorList>
    </citation>
    <scope>NUCLEOTIDE SEQUENCE [LARGE SCALE GENOMIC DNA]</scope>
    <source>
        <strain evidence="8 9">CBS 122670</strain>
    </source>
</reference>
<evidence type="ECO:0000313" key="8">
    <source>
        <dbReference type="EMBL" id="KAK7543796.1"/>
    </source>
</evidence>
<dbReference type="PANTHER" id="PTHR11802:SF479">
    <property type="entry name" value="CARBOXYPEPTIDASE"/>
    <property type="match status" value="1"/>
</dbReference>
<accession>A0ABR1M9C3</accession>
<feature type="signal peptide" evidence="6">
    <location>
        <begin position="1"/>
        <end position="21"/>
    </location>
</feature>
<evidence type="ECO:0000256" key="2">
    <source>
        <dbReference type="ARBA" id="ARBA00022645"/>
    </source>
</evidence>
<dbReference type="GO" id="GO:0004180">
    <property type="term" value="F:carboxypeptidase activity"/>
    <property type="evidence" value="ECO:0007669"/>
    <property type="project" value="UniProtKB-KW"/>
</dbReference>
<evidence type="ECO:0000256" key="4">
    <source>
        <dbReference type="ARBA" id="ARBA00022801"/>
    </source>
</evidence>
<keyword evidence="9" id="KW-1185">Reference proteome</keyword>
<keyword evidence="6" id="KW-0732">Signal</keyword>
<proteinExistence type="inferred from homology"/>
<dbReference type="Proteomes" id="UP001365128">
    <property type="component" value="Unassembled WGS sequence"/>
</dbReference>
<feature type="chain" id="PRO_5044966752" description="Carboxypeptidase" evidence="6">
    <location>
        <begin position="22"/>
        <end position="560"/>
    </location>
</feature>
<dbReference type="InterPro" id="IPR029058">
    <property type="entry name" value="AB_hydrolase_fold"/>
</dbReference>
<name>A0ABR1M9C3_9PEZI</name>
<evidence type="ECO:0000256" key="6">
    <source>
        <dbReference type="RuleBase" id="RU361156"/>
    </source>
</evidence>
<evidence type="ECO:0000313" key="9">
    <source>
        <dbReference type="Proteomes" id="UP001365128"/>
    </source>
</evidence>
<dbReference type="InterPro" id="IPR018202">
    <property type="entry name" value="Ser_caboxypep_ser_AS"/>
</dbReference>
<evidence type="ECO:0000256" key="5">
    <source>
        <dbReference type="ARBA" id="ARBA00023180"/>
    </source>
</evidence>
<keyword evidence="2 6" id="KW-0121">Carboxypeptidase</keyword>
<protein>
    <recommendedName>
        <fullName evidence="6">Carboxypeptidase</fullName>
        <ecNumber evidence="6">3.4.16.-</ecNumber>
    </recommendedName>
</protein>
<dbReference type="Pfam" id="PF00450">
    <property type="entry name" value="Peptidase_S10"/>
    <property type="match status" value="1"/>
</dbReference>